<organism evidence="1 2">
    <name type="scientific">Aminobacter carboxidus</name>
    <dbReference type="NCBI Taxonomy" id="376165"/>
    <lineage>
        <taxon>Bacteria</taxon>
        <taxon>Pseudomonadati</taxon>
        <taxon>Pseudomonadota</taxon>
        <taxon>Alphaproteobacteria</taxon>
        <taxon>Hyphomicrobiales</taxon>
        <taxon>Phyllobacteriaceae</taxon>
        <taxon>Aminobacter</taxon>
    </lineage>
</organism>
<proteinExistence type="predicted"/>
<dbReference type="InterPro" id="IPR010385">
    <property type="entry name" value="DUF982"/>
</dbReference>
<keyword evidence="2" id="KW-1185">Reference proteome</keyword>
<protein>
    <submittedName>
        <fullName evidence="1">DUF982 domain-containing protein</fullName>
    </submittedName>
</protein>
<reference evidence="1 2" key="1">
    <citation type="submission" date="2020-09" db="EMBL/GenBank/DDBJ databases">
        <title>Draft Genome Sequence of Aminobacter carboxidus type strain DSM 1086, a soil Gram-negative carboxydobacterium.</title>
        <authorList>
            <person name="Turrini P."/>
            <person name="Tescari M."/>
            <person name="Artuso I."/>
            <person name="Lugli G.A."/>
            <person name="Frangipani E."/>
            <person name="Ventura M."/>
            <person name="Visca P."/>
        </authorList>
    </citation>
    <scope>NUCLEOTIDE SEQUENCE [LARGE SCALE GENOMIC DNA]</scope>
    <source>
        <strain evidence="1 2">DSM 1086</strain>
    </source>
</reference>
<gene>
    <name evidence="1" type="ORF">IHE39_11510</name>
</gene>
<accession>A0ABR9GMK0</accession>
<name>A0ABR9GMK0_9HYPH</name>
<dbReference type="RefSeq" id="WP_192566527.1">
    <property type="nucleotide sequence ID" value="NZ_JACZEP010000002.1"/>
</dbReference>
<sequence>MDKEFDPPVVIARENRAGRRTIASAWEALEWLRLRRPACTGPRYRSAVRICRDVLDGLRAPPDARRAFISAAREVGRRVF</sequence>
<evidence type="ECO:0000313" key="1">
    <source>
        <dbReference type="EMBL" id="MBE1204914.1"/>
    </source>
</evidence>
<dbReference type="EMBL" id="JACZEP010000002">
    <property type="protein sequence ID" value="MBE1204914.1"/>
    <property type="molecule type" value="Genomic_DNA"/>
</dbReference>
<dbReference type="Gene3D" id="6.10.250.730">
    <property type="match status" value="1"/>
</dbReference>
<dbReference type="Proteomes" id="UP000598227">
    <property type="component" value="Unassembled WGS sequence"/>
</dbReference>
<comment type="caution">
    <text evidence="1">The sequence shown here is derived from an EMBL/GenBank/DDBJ whole genome shotgun (WGS) entry which is preliminary data.</text>
</comment>
<dbReference type="Pfam" id="PF06169">
    <property type="entry name" value="DUF982"/>
    <property type="match status" value="1"/>
</dbReference>
<evidence type="ECO:0000313" key="2">
    <source>
        <dbReference type="Proteomes" id="UP000598227"/>
    </source>
</evidence>